<feature type="domain" description="HupH hydrogenase expression protein C-terminal" evidence="3">
    <location>
        <begin position="72"/>
        <end position="142"/>
    </location>
</feature>
<comment type="caution">
    <text evidence="4">The sequence shown here is derived from an EMBL/GenBank/DDBJ whole genome shotgun (WGS) entry which is preliminary data.</text>
</comment>
<gene>
    <name evidence="4" type="ORF">A1355_03315</name>
</gene>
<dbReference type="OrthoDB" id="6560677at2"/>
<dbReference type="InterPro" id="IPR038527">
    <property type="entry name" value="HupH_C_sf"/>
</dbReference>
<evidence type="ECO:0000259" key="3">
    <source>
        <dbReference type="Pfam" id="PF04809"/>
    </source>
</evidence>
<feature type="region of interest" description="Disordered" evidence="2">
    <location>
        <begin position="1"/>
        <end position="20"/>
    </location>
</feature>
<dbReference type="AlphaFoldDB" id="A0A177NPH0"/>
<dbReference type="Pfam" id="PF04809">
    <property type="entry name" value="HupH_C"/>
    <property type="match status" value="2"/>
</dbReference>
<dbReference type="EMBL" id="LUUK01000151">
    <property type="protein sequence ID" value="OAI19988.1"/>
    <property type="molecule type" value="Genomic_DNA"/>
</dbReference>
<name>A0A177NPH0_9GAMM</name>
<protein>
    <submittedName>
        <fullName evidence="4">Hydrogenase expression protein HupH</fullName>
    </submittedName>
</protein>
<evidence type="ECO:0000256" key="2">
    <source>
        <dbReference type="SAM" id="MobiDB-lite"/>
    </source>
</evidence>
<dbReference type="InterPro" id="IPR006894">
    <property type="entry name" value="HupH_Hydgase_express_prot_C"/>
</dbReference>
<dbReference type="Gene3D" id="3.30.1370.140">
    <property type="entry name" value="HupH hydrogenase expression protein, C-terminal domain"/>
    <property type="match status" value="2"/>
</dbReference>
<dbReference type="STRING" id="702114.A1355_03315"/>
<proteinExistence type="inferred from homology"/>
<evidence type="ECO:0000313" key="5">
    <source>
        <dbReference type="Proteomes" id="UP000077628"/>
    </source>
</evidence>
<evidence type="ECO:0000313" key="4">
    <source>
        <dbReference type="EMBL" id="OAI19988.1"/>
    </source>
</evidence>
<feature type="domain" description="HupH hydrogenase expression protein C-terminal" evidence="3">
    <location>
        <begin position="164"/>
        <end position="280"/>
    </location>
</feature>
<evidence type="ECO:0000256" key="1">
    <source>
        <dbReference type="ARBA" id="ARBA00010832"/>
    </source>
</evidence>
<keyword evidence="5" id="KW-1185">Reference proteome</keyword>
<reference evidence="5" key="1">
    <citation type="submission" date="2016-03" db="EMBL/GenBank/DDBJ databases">
        <authorList>
            <person name="Heylen K."/>
            <person name="De Vos P."/>
            <person name="Vekeman B."/>
        </authorList>
    </citation>
    <scope>NUCLEOTIDE SEQUENCE [LARGE SCALE GENOMIC DNA]</scope>
    <source>
        <strain evidence="5">R-45383</strain>
    </source>
</reference>
<dbReference type="Proteomes" id="UP000077628">
    <property type="component" value="Unassembled WGS sequence"/>
</dbReference>
<organism evidence="4 5">
    <name type="scientific">Methylomonas koyamae</name>
    <dbReference type="NCBI Taxonomy" id="702114"/>
    <lineage>
        <taxon>Bacteria</taxon>
        <taxon>Pseudomonadati</taxon>
        <taxon>Pseudomonadota</taxon>
        <taxon>Gammaproteobacteria</taxon>
        <taxon>Methylococcales</taxon>
        <taxon>Methylococcaceae</taxon>
        <taxon>Methylomonas</taxon>
    </lineage>
</organism>
<accession>A0A177NPH0</accession>
<comment type="similarity">
    <text evidence="1">Belongs to the HupH/HyaF family.</text>
</comment>
<sequence>MTTDTLPIFGRGSQPSEPDGAEFDYLSMPNEMLTYAMPRISTSLNSPALSAARQLSIQLQANLDNFPAAGNTIDLLSLDDENRQFIDELLGEGEVAVLIDGGANGRVQESILAGVWRLQHRDSLGGLVKDSLEVGAFPPSVAETAFAGAAPSLDVNMAALPEGVMNAPPLIAELNAHIASYQSGHDAHVINLSLLPQTEQDLVFLDQSLGCGKVTILSRGYGNCRITATATTYVWWVQYYNSQDTLILNTLEICDIPSVAQASAEDIADSSQRLREIVGAYS</sequence>